<feature type="compositionally biased region" description="Polar residues" evidence="2">
    <location>
        <begin position="391"/>
        <end position="400"/>
    </location>
</feature>
<comment type="caution">
    <text evidence="3">The sequence shown here is derived from an EMBL/GenBank/DDBJ whole genome shotgun (WGS) entry which is preliminary data.</text>
</comment>
<feature type="region of interest" description="Disordered" evidence="2">
    <location>
        <begin position="1"/>
        <end position="53"/>
    </location>
</feature>
<dbReference type="EMBL" id="CAMPGE010007489">
    <property type="protein sequence ID" value="CAI2366406.1"/>
    <property type="molecule type" value="Genomic_DNA"/>
</dbReference>
<sequence>MSSKHSSGSATAKVEETSGQNQTEDPTKTEIESTGNPPEDLKSQTDAKSEVELPVPEVEEDLLDLINHIKKEKMKIKKFIKDDKLMIEDLIIFKDKLGDITGEEMNELINYISTKHKNKVDKYCLTWDELWKIMVFDWPIWENENRNFQKVDDWISQEDMYQEQLYEELDEGNFEREQIKEKGNFTLKLKLDKHQEKIYDVFRSYCDNIPQSESDSDKEPDIQSVKDQKSGINTKSEINKEDKSDNISKTEKEDQTEKDEQTEKNDDQSETKTMNRTDKSTTEKLNNTEMRDSTITLKKNVDESMTMQIPVVKVNKLGKIIKDLGYLIDLSFITYDDYVNQTFERKKTHKSIVKRLQKYLWKRIHISECIDKVQRGSAKGFGAGILKPSKSDPNYNATDTSMKKDLKPEDQEARPETNASGTSRSSDKTKKTIKTENEDKTENDGKTENERTENDGKTSRSGDSDHESGDKTSMSPETKEVTTAKEEVEKDIKQSTIIFEDEAFKKEKFLKDIDANLFIGYLIDFYEEEQDILIPFSDRLDTNIDERAEEAYKAATDLNYDPFKEKLQRTLEQYEAAMDDPEGFRNPKERDIAAKVVNDLRNQLLNIDRISKKAETERDMKSMIKSVTTSIEDRRIRGLREIFGFYAQQHLPEGLEFGDIQNKKNILDLGEFLIFTKDFQLPLNKNKIIEVFKKTSSLRQLPVNFEEFLEVIKKIGVEMNKEKILSVKKRLKEIRKLEREQQLKNPPKEESKEDPSTRKEGETTEKVDEEESKEETSKNAEETSKPNESKTETFDNKKDAEESESKSKTGMESKKSIGQISKSGAGSDEDSESESKSKTTKKTKKTSRTSKAGEDSENESESGSESPLTSKSKNKSVRFSTLGKRRKSKIEHSEIGEMRSQVVGNEGFSSSQIQSLGANLNPIQIQKEKLEAELEKFTQKSVEMCHEDIMNYLECHDPQKFRKKAKGVQNVPFAMKDFYYRISKDEMETRKHTSKLSAAQLREKIAAMKIRREEMKKRNQLEREAIKAKEKMLEDRRKKASKAKQMNLAHAIQKNEENEGINSVKGGIYTKSPSNKLSYRAQKNKEKGLPEEEGLNTKVTLDLLQKLHYKDIQQSMPDDFKPEKYVTDVDDDEEDDSVFDYFFPGNKKKKPKKNAKGNNYSEKIMNIKREFGDTKSKRQGQDVIFEEQESMYKSDKESRRTKTNRSIQPSNPGQSKKSHRRVESQIALHSKANKDLINNQKGNITARGPKTKNLNSLKGVSKKYVSGGQTSRKAGSNKRLSKGANKSKDKLHKSNQKSHIMGKIAKIENMRKKQERDNLERAMKTHNNQLRRSQKYLK</sequence>
<feature type="region of interest" description="Disordered" evidence="2">
    <location>
        <begin position="738"/>
        <end position="898"/>
    </location>
</feature>
<feature type="coiled-coil region" evidence="1">
    <location>
        <begin position="920"/>
        <end position="947"/>
    </location>
</feature>
<feature type="compositionally biased region" description="Polar residues" evidence="2">
    <location>
        <begin position="283"/>
        <end position="293"/>
    </location>
</feature>
<evidence type="ECO:0000313" key="3">
    <source>
        <dbReference type="EMBL" id="CAI2366406.1"/>
    </source>
</evidence>
<feature type="compositionally biased region" description="Basic and acidic residues" evidence="2">
    <location>
        <begin position="738"/>
        <end position="766"/>
    </location>
</feature>
<feature type="compositionally biased region" description="Basic and acidic residues" evidence="2">
    <location>
        <begin position="425"/>
        <end position="470"/>
    </location>
</feature>
<evidence type="ECO:0000256" key="1">
    <source>
        <dbReference type="SAM" id="Coils"/>
    </source>
</evidence>
<feature type="region of interest" description="Disordered" evidence="2">
    <location>
        <begin position="381"/>
        <end position="488"/>
    </location>
</feature>
<feature type="compositionally biased region" description="Basic and acidic residues" evidence="2">
    <location>
        <begin position="39"/>
        <end position="51"/>
    </location>
</feature>
<reference evidence="3" key="1">
    <citation type="submission" date="2023-07" db="EMBL/GenBank/DDBJ databases">
        <authorList>
            <consortium name="AG Swart"/>
            <person name="Singh M."/>
            <person name="Singh A."/>
            <person name="Seah K."/>
            <person name="Emmerich C."/>
        </authorList>
    </citation>
    <scope>NUCLEOTIDE SEQUENCE</scope>
    <source>
        <strain evidence="3">DP1</strain>
    </source>
</reference>
<feature type="region of interest" description="Disordered" evidence="2">
    <location>
        <begin position="210"/>
        <end position="293"/>
    </location>
</feature>
<organism evidence="3 4">
    <name type="scientific">Euplotes crassus</name>
    <dbReference type="NCBI Taxonomy" id="5936"/>
    <lineage>
        <taxon>Eukaryota</taxon>
        <taxon>Sar</taxon>
        <taxon>Alveolata</taxon>
        <taxon>Ciliophora</taxon>
        <taxon>Intramacronucleata</taxon>
        <taxon>Spirotrichea</taxon>
        <taxon>Hypotrichia</taxon>
        <taxon>Euplotida</taxon>
        <taxon>Euplotidae</taxon>
        <taxon>Moneuplotes</taxon>
    </lineage>
</organism>
<feature type="compositionally biased region" description="Basic residues" evidence="2">
    <location>
        <begin position="1146"/>
        <end position="1155"/>
    </location>
</feature>
<dbReference type="Proteomes" id="UP001295684">
    <property type="component" value="Unassembled WGS sequence"/>
</dbReference>
<feature type="coiled-coil region" evidence="1">
    <location>
        <begin position="998"/>
        <end position="1038"/>
    </location>
</feature>
<name>A0AAD1UEA8_EUPCR</name>
<protein>
    <submittedName>
        <fullName evidence="3">Uncharacterized protein</fullName>
    </submittedName>
</protein>
<feature type="compositionally biased region" description="Basic and acidic residues" evidence="2">
    <location>
        <begin position="1190"/>
        <end position="1200"/>
    </location>
</feature>
<proteinExistence type="predicted"/>
<feature type="compositionally biased region" description="Basic and acidic residues" evidence="2">
    <location>
        <begin position="401"/>
        <end position="415"/>
    </location>
</feature>
<feature type="compositionally biased region" description="Basic and acidic residues" evidence="2">
    <location>
        <begin position="237"/>
        <end position="282"/>
    </location>
</feature>
<feature type="region of interest" description="Disordered" evidence="2">
    <location>
        <begin position="1185"/>
        <end position="1338"/>
    </location>
</feature>
<feature type="compositionally biased region" description="Polar residues" evidence="2">
    <location>
        <begin position="1204"/>
        <end position="1215"/>
    </location>
</feature>
<evidence type="ECO:0000256" key="2">
    <source>
        <dbReference type="SAM" id="MobiDB-lite"/>
    </source>
</evidence>
<feature type="compositionally biased region" description="Basic and acidic residues" evidence="2">
    <location>
        <begin position="215"/>
        <end position="229"/>
    </location>
</feature>
<feature type="compositionally biased region" description="Polar residues" evidence="2">
    <location>
        <begin position="1"/>
        <end position="10"/>
    </location>
</feature>
<accession>A0AAD1UEA8</accession>
<feature type="compositionally biased region" description="Basic and acidic residues" evidence="2">
    <location>
        <begin position="477"/>
        <end position="488"/>
    </location>
</feature>
<evidence type="ECO:0000313" key="4">
    <source>
        <dbReference type="Proteomes" id="UP001295684"/>
    </source>
</evidence>
<feature type="compositionally biased region" description="Basic and acidic residues" evidence="2">
    <location>
        <begin position="1305"/>
        <end position="1323"/>
    </location>
</feature>
<feature type="compositionally biased region" description="Basic and acidic residues" evidence="2">
    <location>
        <begin position="774"/>
        <end position="815"/>
    </location>
</feature>
<keyword evidence="1" id="KW-0175">Coiled coil</keyword>
<feature type="compositionally biased region" description="Basic residues" evidence="2">
    <location>
        <begin position="838"/>
        <end position="848"/>
    </location>
</feature>
<feature type="compositionally biased region" description="Low complexity" evidence="2">
    <location>
        <begin position="816"/>
        <end position="826"/>
    </location>
</feature>
<keyword evidence="4" id="KW-1185">Reference proteome</keyword>
<gene>
    <name evidence="3" type="ORF">ECRASSUSDP1_LOCUS7679</name>
</gene>
<feature type="region of interest" description="Disordered" evidence="2">
    <location>
        <begin position="1141"/>
        <end position="1161"/>
    </location>
</feature>